<keyword evidence="5" id="KW-1185">Reference proteome</keyword>
<feature type="domain" description="Disease resistance R13L4/SHOC-2-like LRR" evidence="3">
    <location>
        <begin position="58"/>
        <end position="125"/>
    </location>
</feature>
<dbReference type="InterPro" id="IPR003591">
    <property type="entry name" value="Leu-rich_rpt_typical-subtyp"/>
</dbReference>
<evidence type="ECO:0000256" key="2">
    <source>
        <dbReference type="ARBA" id="ARBA00022737"/>
    </source>
</evidence>
<dbReference type="InterPro" id="IPR032675">
    <property type="entry name" value="LRR_dom_sf"/>
</dbReference>
<evidence type="ECO:0000256" key="1">
    <source>
        <dbReference type="ARBA" id="ARBA00022614"/>
    </source>
</evidence>
<dbReference type="InterPro" id="IPR001611">
    <property type="entry name" value="Leu-rich_rpt"/>
</dbReference>
<dbReference type="EMBL" id="AP018316">
    <property type="protein sequence ID" value="BAZ84104.1"/>
    <property type="molecule type" value="Genomic_DNA"/>
</dbReference>
<evidence type="ECO:0000313" key="5">
    <source>
        <dbReference type="Proteomes" id="UP000218702"/>
    </source>
</evidence>
<protein>
    <submittedName>
        <fullName evidence="4">Miro domain-containing protein</fullName>
    </submittedName>
</protein>
<dbReference type="AlphaFoldDB" id="A0A1Z4UY47"/>
<organism evidence="4 5">
    <name type="scientific">Dolichospermum compactum NIES-806</name>
    <dbReference type="NCBI Taxonomy" id="1973481"/>
    <lineage>
        <taxon>Bacteria</taxon>
        <taxon>Bacillati</taxon>
        <taxon>Cyanobacteriota</taxon>
        <taxon>Cyanophyceae</taxon>
        <taxon>Nostocales</taxon>
        <taxon>Aphanizomenonaceae</taxon>
        <taxon>Dolichospermum</taxon>
        <taxon>Dolichospermum compactum</taxon>
    </lineage>
</organism>
<gene>
    <name evidence="4" type="ORF">NIES806_02870</name>
</gene>
<dbReference type="OrthoDB" id="459949at2"/>
<dbReference type="PROSITE" id="PS51450">
    <property type="entry name" value="LRR"/>
    <property type="match status" value="1"/>
</dbReference>
<accession>A0A1Z4UY47</accession>
<dbReference type="PRINTS" id="PR00019">
    <property type="entry name" value="LEURICHRPT"/>
</dbReference>
<dbReference type="SUPFAM" id="SSF52058">
    <property type="entry name" value="L domain-like"/>
    <property type="match status" value="1"/>
</dbReference>
<dbReference type="Gene3D" id="3.80.10.10">
    <property type="entry name" value="Ribonuclease Inhibitor"/>
    <property type="match status" value="1"/>
</dbReference>
<proteinExistence type="predicted"/>
<dbReference type="GO" id="GO:0005737">
    <property type="term" value="C:cytoplasm"/>
    <property type="evidence" value="ECO:0007669"/>
    <property type="project" value="TreeGrafter"/>
</dbReference>
<keyword evidence="2" id="KW-0677">Repeat</keyword>
<dbReference type="KEGG" id="dcm:NIES806_02870"/>
<dbReference type="Pfam" id="PF23598">
    <property type="entry name" value="LRR_14"/>
    <property type="match status" value="1"/>
</dbReference>
<name>A0A1Z4UY47_9CYAN</name>
<reference evidence="4 5" key="1">
    <citation type="submission" date="2017-06" db="EMBL/GenBank/DDBJ databases">
        <title>Genome sequencing of cyanobaciteial culture collection at National Institute for Environmental Studies (NIES).</title>
        <authorList>
            <person name="Hirose Y."/>
            <person name="Shimura Y."/>
            <person name="Fujisawa T."/>
            <person name="Nakamura Y."/>
            <person name="Kawachi M."/>
        </authorList>
    </citation>
    <scope>NUCLEOTIDE SEQUENCE [LARGE SCALE GENOMIC DNA]</scope>
    <source>
        <strain evidence="4 5">NIES-806</strain>
    </source>
</reference>
<dbReference type="FunFam" id="3.80.10.10:FF:000116">
    <property type="entry name" value="Leucine-rich repeat-containing protein 40"/>
    <property type="match status" value="1"/>
</dbReference>
<dbReference type="InterPro" id="IPR050216">
    <property type="entry name" value="LRR_domain-containing"/>
</dbReference>
<dbReference type="PANTHER" id="PTHR48051">
    <property type="match status" value="1"/>
</dbReference>
<dbReference type="SMART" id="SM00369">
    <property type="entry name" value="LRR_TYP"/>
    <property type="match status" value="3"/>
</dbReference>
<keyword evidence="1" id="KW-0433">Leucine-rich repeat</keyword>
<evidence type="ECO:0000313" key="4">
    <source>
        <dbReference type="EMBL" id="BAZ84104.1"/>
    </source>
</evidence>
<evidence type="ECO:0000259" key="3">
    <source>
        <dbReference type="Pfam" id="PF23598"/>
    </source>
</evidence>
<dbReference type="InterPro" id="IPR055414">
    <property type="entry name" value="LRR_R13L4/SHOC2-like"/>
</dbReference>
<dbReference type="RefSeq" id="WP_096663073.1">
    <property type="nucleotide sequence ID" value="NZ_AP018316.1"/>
</dbReference>
<dbReference type="PANTHER" id="PTHR48051:SF54">
    <property type="entry name" value="LEUCINE-RICH REPEAT-CONTAINING PROTEIN"/>
    <property type="match status" value="1"/>
</dbReference>
<dbReference type="Proteomes" id="UP000218702">
    <property type="component" value="Chromosome"/>
</dbReference>
<sequence length="181" mass="20475">MINNNFFGRIVKNKGTELDLGDLQLTSPNLQKNIHKILEHPLKKLDIGENRLKILPTEIGQLVSLKILAVSNNQLRYLPSEIGELTNLETLDLSNNYLESLPPEIGRLKKLKNLYLKGNSLSLMPSEILRQGTKVILLYLEEQLQIQGVTNGLELTLDSYPGLNITRLRPCSDSTRKIDYV</sequence>